<dbReference type="AlphaFoldDB" id="A0A518G1X9"/>
<dbReference type="Proteomes" id="UP000318017">
    <property type="component" value="Chromosome"/>
</dbReference>
<accession>A0A518G1X9</accession>
<dbReference type="EMBL" id="CP036298">
    <property type="protein sequence ID" value="QDV22560.1"/>
    <property type="molecule type" value="Genomic_DNA"/>
</dbReference>
<proteinExistence type="predicted"/>
<protein>
    <submittedName>
        <fullName evidence="1">Uncharacterized protein</fullName>
    </submittedName>
</protein>
<reference evidence="1 2" key="1">
    <citation type="submission" date="2019-02" db="EMBL/GenBank/DDBJ databases">
        <title>Deep-cultivation of Planctomycetes and their phenomic and genomic characterization uncovers novel biology.</title>
        <authorList>
            <person name="Wiegand S."/>
            <person name="Jogler M."/>
            <person name="Boedeker C."/>
            <person name="Pinto D."/>
            <person name="Vollmers J."/>
            <person name="Rivas-Marin E."/>
            <person name="Kohn T."/>
            <person name="Peeters S.H."/>
            <person name="Heuer A."/>
            <person name="Rast P."/>
            <person name="Oberbeckmann S."/>
            <person name="Bunk B."/>
            <person name="Jeske O."/>
            <person name="Meyerdierks A."/>
            <person name="Storesund J.E."/>
            <person name="Kallscheuer N."/>
            <person name="Luecker S."/>
            <person name="Lage O.M."/>
            <person name="Pohl T."/>
            <person name="Merkel B.J."/>
            <person name="Hornburger P."/>
            <person name="Mueller R.-W."/>
            <person name="Bruemmer F."/>
            <person name="Labrenz M."/>
            <person name="Spormann A.M."/>
            <person name="Op den Camp H."/>
            <person name="Overmann J."/>
            <person name="Amann R."/>
            <person name="Jetten M.S.M."/>
            <person name="Mascher T."/>
            <person name="Medema M.H."/>
            <person name="Devos D.P."/>
            <person name="Kaster A.-K."/>
            <person name="Ovreas L."/>
            <person name="Rohde M."/>
            <person name="Galperin M.Y."/>
            <person name="Jogler C."/>
        </authorList>
    </citation>
    <scope>NUCLEOTIDE SEQUENCE [LARGE SCALE GENOMIC DNA]</scope>
    <source>
        <strain evidence="1 2">Q31a</strain>
    </source>
</reference>
<gene>
    <name evidence="1" type="ORF">Q31a_08460</name>
</gene>
<organism evidence="1 2">
    <name type="scientific">Aureliella helgolandensis</name>
    <dbReference type="NCBI Taxonomy" id="2527968"/>
    <lineage>
        <taxon>Bacteria</taxon>
        <taxon>Pseudomonadati</taxon>
        <taxon>Planctomycetota</taxon>
        <taxon>Planctomycetia</taxon>
        <taxon>Pirellulales</taxon>
        <taxon>Pirellulaceae</taxon>
        <taxon>Aureliella</taxon>
    </lineage>
</organism>
<evidence type="ECO:0000313" key="2">
    <source>
        <dbReference type="Proteomes" id="UP000318017"/>
    </source>
</evidence>
<evidence type="ECO:0000313" key="1">
    <source>
        <dbReference type="EMBL" id="QDV22560.1"/>
    </source>
</evidence>
<dbReference type="KEGG" id="ahel:Q31a_08460"/>
<keyword evidence="2" id="KW-1185">Reference proteome</keyword>
<sequence length="62" mass="6933">MDLSDVLPAVRWAQTWNDLQRTGKSELERLPLVRLLYADVNTTGATKSLPAELRQERAIAPG</sequence>
<name>A0A518G1X9_9BACT</name>